<dbReference type="SUPFAM" id="SSF101576">
    <property type="entry name" value="Supernatant protein factor (SPF), C-terminal domain"/>
    <property type="match status" value="1"/>
</dbReference>
<organism evidence="12">
    <name type="scientific">Amphimedon queenslandica</name>
    <name type="common">Sponge</name>
    <dbReference type="NCBI Taxonomy" id="400682"/>
    <lineage>
        <taxon>Eukaryota</taxon>
        <taxon>Metazoa</taxon>
        <taxon>Porifera</taxon>
        <taxon>Demospongiae</taxon>
        <taxon>Heteroscleromorpha</taxon>
        <taxon>Haplosclerida</taxon>
        <taxon>Niphatidae</taxon>
        <taxon>Amphimedon</taxon>
    </lineage>
</organism>
<dbReference type="InterPro" id="IPR009038">
    <property type="entry name" value="GOLD_dom"/>
</dbReference>
<dbReference type="SMART" id="SM01190">
    <property type="entry name" value="EMP24_GP25L"/>
    <property type="match status" value="1"/>
</dbReference>
<evidence type="ECO:0000256" key="8">
    <source>
        <dbReference type="RuleBase" id="RU003827"/>
    </source>
</evidence>
<dbReference type="Pfam" id="PF01105">
    <property type="entry name" value="EMP24_GP25L"/>
    <property type="match status" value="1"/>
</dbReference>
<feature type="chain" id="PRO_5010865965" description="GOLD domain-containing protein" evidence="10">
    <location>
        <begin position="19"/>
        <end position="219"/>
    </location>
</feature>
<dbReference type="STRING" id="400682.A0A1X7VUX9"/>
<feature type="signal peptide" evidence="10">
    <location>
        <begin position="1"/>
        <end position="18"/>
    </location>
</feature>
<dbReference type="EnsemblMetazoa" id="XM_003382393.3">
    <property type="protein sequence ID" value="XP_003382441.1"/>
    <property type="gene ID" value="LOC100634755"/>
</dbReference>
<dbReference type="EnsemblMetazoa" id="Aqu2.1.44142_001">
    <property type="protein sequence ID" value="Aqu2.1.44142_001"/>
    <property type="gene ID" value="Aqu2.1.44142"/>
</dbReference>
<evidence type="ECO:0000256" key="4">
    <source>
        <dbReference type="ARBA" id="ARBA00022729"/>
    </source>
</evidence>
<keyword evidence="13" id="KW-1185">Reference proteome</keyword>
<evidence type="ECO:0000256" key="9">
    <source>
        <dbReference type="SAM" id="Phobius"/>
    </source>
</evidence>
<dbReference type="InterPro" id="IPR015720">
    <property type="entry name" value="Emp24-like"/>
</dbReference>
<evidence type="ECO:0000256" key="2">
    <source>
        <dbReference type="ARBA" id="ARBA00007104"/>
    </source>
</evidence>
<evidence type="ECO:0000256" key="7">
    <source>
        <dbReference type="ARBA" id="ARBA00037847"/>
    </source>
</evidence>
<comment type="subcellular location">
    <subcellularLocation>
        <location evidence="7">Endomembrane system</location>
        <topology evidence="7">Single-pass membrane protein</topology>
    </subcellularLocation>
    <subcellularLocation>
        <location evidence="1 8">Membrane</location>
        <topology evidence="1 8">Single-pass type I membrane protein</topology>
    </subcellularLocation>
</comment>
<keyword evidence="3 8" id="KW-0812">Transmembrane</keyword>
<evidence type="ECO:0000256" key="6">
    <source>
        <dbReference type="ARBA" id="ARBA00023136"/>
    </source>
</evidence>
<dbReference type="GO" id="GO:0016020">
    <property type="term" value="C:membrane"/>
    <property type="evidence" value="ECO:0007669"/>
    <property type="project" value="UniProtKB-SubCell"/>
</dbReference>
<comment type="similarity">
    <text evidence="2 8">Belongs to the EMP24/GP25L family.</text>
</comment>
<dbReference type="PANTHER" id="PTHR22811">
    <property type="entry name" value="TRANSMEMBRANE EMP24 DOMAIN-CONTAINING PROTEIN"/>
    <property type="match status" value="1"/>
</dbReference>
<dbReference type="AlphaFoldDB" id="A0A1X7VUX9"/>
<accession>A0A1X7VUX9</accession>
<dbReference type="PROSITE" id="PS50866">
    <property type="entry name" value="GOLD"/>
    <property type="match status" value="1"/>
</dbReference>
<protein>
    <recommendedName>
        <fullName evidence="11">GOLD domain-containing protein</fullName>
    </recommendedName>
</protein>
<evidence type="ECO:0000256" key="5">
    <source>
        <dbReference type="ARBA" id="ARBA00022989"/>
    </source>
</evidence>
<dbReference type="eggNOG" id="KOG3287">
    <property type="taxonomic scope" value="Eukaryota"/>
</dbReference>
<evidence type="ECO:0000256" key="10">
    <source>
        <dbReference type="SAM" id="SignalP"/>
    </source>
</evidence>
<keyword evidence="5 9" id="KW-1133">Transmembrane helix</keyword>
<feature type="transmembrane region" description="Helical" evidence="9">
    <location>
        <begin position="183"/>
        <end position="205"/>
    </location>
</feature>
<sequence>MAVFLLLVTILLSVSSEAKDFAITFKIGAGRQECFYEPLKSGVSLEVEYQVIEGGELDITFYLLSPSHEMLVKEERKMDGLHSFDVSEEGDYSLCFDNSFSHISDKTIFMDVLMDSNSVEYEDFGDDIMMDPESTVNDMKVLDIRRLLANVTDHLNKVEFYQQFFRAREARHRHTLESSNSRVLWWSLFYCVLLIVVGVSQVMVLRSLFRNKRQDKITT</sequence>
<evidence type="ECO:0000256" key="1">
    <source>
        <dbReference type="ARBA" id="ARBA00004479"/>
    </source>
</evidence>
<reference evidence="12" key="2">
    <citation type="submission" date="2017-05" db="UniProtKB">
        <authorList>
            <consortium name="EnsemblMetazoa"/>
        </authorList>
    </citation>
    <scope>IDENTIFICATION</scope>
</reference>
<evidence type="ECO:0000313" key="12">
    <source>
        <dbReference type="EnsemblMetazoa" id="Aqu2.1.44142_001"/>
    </source>
</evidence>
<keyword evidence="4 10" id="KW-0732">Signal</keyword>
<dbReference type="OrthoDB" id="5976732at2759"/>
<dbReference type="Proteomes" id="UP000007879">
    <property type="component" value="Unassembled WGS sequence"/>
</dbReference>
<evidence type="ECO:0000259" key="11">
    <source>
        <dbReference type="PROSITE" id="PS50866"/>
    </source>
</evidence>
<dbReference type="InParanoid" id="A0A1X7VUX9"/>
<proteinExistence type="inferred from homology"/>
<keyword evidence="6 9" id="KW-0472">Membrane</keyword>
<evidence type="ECO:0000256" key="3">
    <source>
        <dbReference type="ARBA" id="ARBA00022692"/>
    </source>
</evidence>
<gene>
    <name evidence="12" type="primary">100634755</name>
</gene>
<dbReference type="GO" id="GO:0012505">
    <property type="term" value="C:endomembrane system"/>
    <property type="evidence" value="ECO:0007669"/>
    <property type="project" value="UniProtKB-SubCell"/>
</dbReference>
<feature type="domain" description="GOLD" evidence="11">
    <location>
        <begin position="32"/>
        <end position="114"/>
    </location>
</feature>
<name>A0A1X7VUX9_AMPQE</name>
<reference evidence="13" key="1">
    <citation type="journal article" date="2010" name="Nature">
        <title>The Amphimedon queenslandica genome and the evolution of animal complexity.</title>
        <authorList>
            <person name="Srivastava M."/>
            <person name="Simakov O."/>
            <person name="Chapman J."/>
            <person name="Fahey B."/>
            <person name="Gauthier M.E."/>
            <person name="Mitros T."/>
            <person name="Richards G.S."/>
            <person name="Conaco C."/>
            <person name="Dacre M."/>
            <person name="Hellsten U."/>
            <person name="Larroux C."/>
            <person name="Putnam N.H."/>
            <person name="Stanke M."/>
            <person name="Adamska M."/>
            <person name="Darling A."/>
            <person name="Degnan S.M."/>
            <person name="Oakley T.H."/>
            <person name="Plachetzki D.C."/>
            <person name="Zhai Y."/>
            <person name="Adamski M."/>
            <person name="Calcino A."/>
            <person name="Cummins S.F."/>
            <person name="Goodstein D.M."/>
            <person name="Harris C."/>
            <person name="Jackson D.J."/>
            <person name="Leys S.P."/>
            <person name="Shu S."/>
            <person name="Woodcroft B.J."/>
            <person name="Vervoort M."/>
            <person name="Kosik K.S."/>
            <person name="Manning G."/>
            <person name="Degnan B.M."/>
            <person name="Rokhsar D.S."/>
        </authorList>
    </citation>
    <scope>NUCLEOTIDE SEQUENCE [LARGE SCALE GENOMIC DNA]</scope>
</reference>
<dbReference type="KEGG" id="aqu:100634755"/>
<evidence type="ECO:0000313" key="13">
    <source>
        <dbReference type="Proteomes" id="UP000007879"/>
    </source>
</evidence>
<dbReference type="InterPro" id="IPR036598">
    <property type="entry name" value="GOLD_dom_sf"/>
</dbReference>